<dbReference type="Pfam" id="PF08241">
    <property type="entry name" value="Methyltransf_11"/>
    <property type="match status" value="1"/>
</dbReference>
<dbReference type="PROSITE" id="PS51685">
    <property type="entry name" value="SAM_MT_ERG6_SMT"/>
    <property type="match status" value="1"/>
</dbReference>
<gene>
    <name evidence="8" type="ORF">EGYM00392_LOCUS3065</name>
</gene>
<name>A0A7S1HUX8_9EUGL</name>
<feature type="domain" description="SAM-dependent methyltransferase Erg6/SMT-type" evidence="7">
    <location>
        <begin position="61"/>
        <end position="354"/>
    </location>
</feature>
<evidence type="ECO:0000256" key="4">
    <source>
        <dbReference type="ARBA" id="ARBA00038188"/>
    </source>
</evidence>
<sequence>MAAPYVLQSEAMAMYGDVFTLITSNVNAGRETIEEYSRHWNAEEGSPGARASRAQILTNHYYDLVTDFYEYGWGQSFHFAPRFKGEAFDASLARHEHWLAAKLNLKPGMKALDVGCGVGGPMRTIARFSDSQVVGLNNNQYQIQRGERAVNQESLGHLCSFVHGDFMNMSFADETFDAAYAIEATCHAPNRVGVFSEMYRVMKPGGTLGLYEWVMTNEYNNQSSEQQAIKLGIEHGDSIAELPHWSVVVDAIKEVGFEVVEHFDIAERAAKTQGPFNVPWYRPLEGHFTLTGFKHTPIGRMCTAYMVRSLEFFGLAPKGSYATAMMLEDGAKNLMLGGQKEIITPMYWVLAKKPVDANSKA</sequence>
<dbReference type="GO" id="GO:0003838">
    <property type="term" value="F:sterol 24-C-methyltransferase activity"/>
    <property type="evidence" value="ECO:0007669"/>
    <property type="project" value="TreeGrafter"/>
</dbReference>
<evidence type="ECO:0000256" key="1">
    <source>
        <dbReference type="ARBA" id="ARBA00022603"/>
    </source>
</evidence>
<evidence type="ECO:0000313" key="8">
    <source>
        <dbReference type="EMBL" id="CAD8992019.1"/>
    </source>
</evidence>
<reference evidence="8" key="1">
    <citation type="submission" date="2021-01" db="EMBL/GenBank/DDBJ databases">
        <authorList>
            <person name="Corre E."/>
            <person name="Pelletier E."/>
            <person name="Niang G."/>
            <person name="Scheremetjew M."/>
            <person name="Finn R."/>
            <person name="Kale V."/>
            <person name="Holt S."/>
            <person name="Cochrane G."/>
            <person name="Meng A."/>
            <person name="Brown T."/>
            <person name="Cohen L."/>
        </authorList>
    </citation>
    <scope>NUCLEOTIDE SEQUENCE</scope>
    <source>
        <strain evidence="8">NIES-381</strain>
    </source>
</reference>
<dbReference type="GO" id="GO:0016126">
    <property type="term" value="P:sterol biosynthetic process"/>
    <property type="evidence" value="ECO:0007669"/>
    <property type="project" value="TreeGrafter"/>
</dbReference>
<dbReference type="InterPro" id="IPR050447">
    <property type="entry name" value="Erg6_SMT_methyltransf"/>
</dbReference>
<evidence type="ECO:0000256" key="2">
    <source>
        <dbReference type="ARBA" id="ARBA00022679"/>
    </source>
</evidence>
<dbReference type="PANTHER" id="PTHR44068">
    <property type="entry name" value="ZGC:194242"/>
    <property type="match status" value="1"/>
</dbReference>
<evidence type="ECO:0000256" key="3">
    <source>
        <dbReference type="ARBA" id="ARBA00022691"/>
    </source>
</evidence>
<accession>A0A7S1HUX8</accession>
<dbReference type="PANTHER" id="PTHR44068:SF1">
    <property type="entry name" value="HYPOTHETICAL LOC100005854"/>
    <property type="match status" value="1"/>
</dbReference>
<evidence type="ECO:0000259" key="7">
    <source>
        <dbReference type="PROSITE" id="PS51685"/>
    </source>
</evidence>
<keyword evidence="3 5" id="KW-0949">S-adenosyl-L-methionine</keyword>
<evidence type="ECO:0000256" key="6">
    <source>
        <dbReference type="RuleBase" id="RU362025"/>
    </source>
</evidence>
<dbReference type="GO" id="GO:0032259">
    <property type="term" value="P:methylation"/>
    <property type="evidence" value="ECO:0007669"/>
    <property type="project" value="UniProtKB-KW"/>
</dbReference>
<dbReference type="InterPro" id="IPR029063">
    <property type="entry name" value="SAM-dependent_MTases_sf"/>
</dbReference>
<evidence type="ECO:0000256" key="5">
    <source>
        <dbReference type="PROSITE-ProRule" id="PRU01022"/>
    </source>
</evidence>
<keyword evidence="2 5" id="KW-0808">Transferase</keyword>
<dbReference type="Gene3D" id="3.40.50.150">
    <property type="entry name" value="Vaccinia Virus protein VP39"/>
    <property type="match status" value="1"/>
</dbReference>
<proteinExistence type="inferred from homology"/>
<dbReference type="EMBL" id="HBGA01008544">
    <property type="protein sequence ID" value="CAD8992019.1"/>
    <property type="molecule type" value="Transcribed_RNA"/>
</dbReference>
<comment type="similarity">
    <text evidence="4 5 6">Belongs to the class I-like SAM-binding methyltransferase superfamily. Erg6/SMT family.</text>
</comment>
<dbReference type="InterPro" id="IPR013705">
    <property type="entry name" value="Sterol_MeTrfase_C"/>
</dbReference>
<dbReference type="SUPFAM" id="SSF53335">
    <property type="entry name" value="S-adenosyl-L-methionine-dependent methyltransferases"/>
    <property type="match status" value="1"/>
</dbReference>
<dbReference type="EC" id="2.1.1.-" evidence="6"/>
<dbReference type="AlphaFoldDB" id="A0A7S1HUX8"/>
<dbReference type="CDD" id="cd02440">
    <property type="entry name" value="AdoMet_MTases"/>
    <property type="match status" value="1"/>
</dbReference>
<keyword evidence="1 5" id="KW-0489">Methyltransferase</keyword>
<dbReference type="InterPro" id="IPR013216">
    <property type="entry name" value="Methyltransf_11"/>
</dbReference>
<dbReference type="InterPro" id="IPR030384">
    <property type="entry name" value="MeTrfase_SMT"/>
</dbReference>
<dbReference type="Pfam" id="PF08498">
    <property type="entry name" value="Sterol_MT_C"/>
    <property type="match status" value="1"/>
</dbReference>
<dbReference type="GO" id="GO:0005783">
    <property type="term" value="C:endoplasmic reticulum"/>
    <property type="evidence" value="ECO:0007669"/>
    <property type="project" value="TreeGrafter"/>
</dbReference>
<protein>
    <recommendedName>
        <fullName evidence="6">Methyltransferase</fullName>
        <ecNumber evidence="6">2.1.1.-</ecNumber>
    </recommendedName>
</protein>
<organism evidence="8">
    <name type="scientific">Eutreptiella gymnastica</name>
    <dbReference type="NCBI Taxonomy" id="73025"/>
    <lineage>
        <taxon>Eukaryota</taxon>
        <taxon>Discoba</taxon>
        <taxon>Euglenozoa</taxon>
        <taxon>Euglenida</taxon>
        <taxon>Spirocuta</taxon>
        <taxon>Euglenophyceae</taxon>
        <taxon>Eutreptiales</taxon>
        <taxon>Eutreptiaceae</taxon>
        <taxon>Eutreptiella</taxon>
    </lineage>
</organism>